<organism evidence="1 2">
    <name type="scientific">Bacteroides thetaiotaomicron</name>
    <dbReference type="NCBI Taxonomy" id="818"/>
    <lineage>
        <taxon>Bacteria</taxon>
        <taxon>Pseudomonadati</taxon>
        <taxon>Bacteroidota</taxon>
        <taxon>Bacteroidia</taxon>
        <taxon>Bacteroidales</taxon>
        <taxon>Bacteroidaceae</taxon>
        <taxon>Bacteroides</taxon>
    </lineage>
</organism>
<dbReference type="EMBL" id="CZBI01000005">
    <property type="protein sequence ID" value="CUQ29367.1"/>
    <property type="molecule type" value="Genomic_DNA"/>
</dbReference>
<name>A0A174VAP4_BACT4</name>
<proteinExistence type="predicted"/>
<gene>
    <name evidence="1" type="ORF">ERS852557_03374</name>
</gene>
<dbReference type="AlphaFoldDB" id="A0A174VAP4"/>
<protein>
    <submittedName>
        <fullName evidence="1">Protein of uncharacterized function (DUF3244)</fullName>
    </submittedName>
</protein>
<reference evidence="1 2" key="1">
    <citation type="submission" date="2015-09" db="EMBL/GenBank/DDBJ databases">
        <authorList>
            <consortium name="Pathogen Informatics"/>
        </authorList>
    </citation>
    <scope>NUCLEOTIDE SEQUENCE [LARGE SCALE GENOMIC DNA]</scope>
    <source>
        <strain evidence="1 2">2789STDY5834945</strain>
    </source>
</reference>
<evidence type="ECO:0000313" key="1">
    <source>
        <dbReference type="EMBL" id="CUQ29367.1"/>
    </source>
</evidence>
<sequence length="121" mass="14153">MKKFELVFLVMLLIHSFSVVIEAKQHVNTKIEWTIQRTPVDPEWLKVYVDDESKSLYLNFKDSFAPITVEVKDIEKQIVFQTIIFPVVAGEYTLYLDDLSLGQYELYIYNANVKVIGNFNL</sequence>
<evidence type="ECO:0000313" key="2">
    <source>
        <dbReference type="Proteomes" id="UP000095541"/>
    </source>
</evidence>
<dbReference type="Proteomes" id="UP000095541">
    <property type="component" value="Unassembled WGS sequence"/>
</dbReference>
<dbReference type="RefSeq" id="WP_055220311.1">
    <property type="nucleotide sequence ID" value="NZ_CZBI01000005.1"/>
</dbReference>
<dbReference type="Gene3D" id="2.60.40.3080">
    <property type="match status" value="1"/>
</dbReference>
<dbReference type="Pfam" id="PF11589">
    <property type="entry name" value="DUF3244"/>
    <property type="match status" value="1"/>
</dbReference>
<dbReference type="InterPro" id="IPR021638">
    <property type="entry name" value="DUF3244"/>
</dbReference>
<accession>A0A174VAP4</accession>